<keyword evidence="1 3" id="KW-0732">Signal</keyword>
<evidence type="ECO:0000313" key="5">
    <source>
        <dbReference type="EMBL" id="KAJ4481602.1"/>
    </source>
</evidence>
<dbReference type="AlphaFoldDB" id="A0A9W9AIW9"/>
<dbReference type="InterPro" id="IPR018466">
    <property type="entry name" value="Kre9/Knh1-like_N"/>
</dbReference>
<evidence type="ECO:0000256" key="2">
    <source>
        <dbReference type="SAM" id="MobiDB-lite"/>
    </source>
</evidence>
<evidence type="ECO:0000313" key="6">
    <source>
        <dbReference type="Proteomes" id="UP001150238"/>
    </source>
</evidence>
<feature type="compositionally biased region" description="Polar residues" evidence="2">
    <location>
        <begin position="119"/>
        <end position="137"/>
    </location>
</feature>
<dbReference type="Proteomes" id="UP001150238">
    <property type="component" value="Unassembled WGS sequence"/>
</dbReference>
<feature type="region of interest" description="Disordered" evidence="2">
    <location>
        <begin position="119"/>
        <end position="213"/>
    </location>
</feature>
<dbReference type="PANTHER" id="PTHR40633">
    <property type="entry name" value="MATRIX PROTEIN, PUTATIVE (AFU_ORTHOLOGUE AFUA_8G05410)-RELATED"/>
    <property type="match status" value="1"/>
</dbReference>
<organism evidence="5 6">
    <name type="scientific">Lentinula lateritia</name>
    <dbReference type="NCBI Taxonomy" id="40482"/>
    <lineage>
        <taxon>Eukaryota</taxon>
        <taxon>Fungi</taxon>
        <taxon>Dikarya</taxon>
        <taxon>Basidiomycota</taxon>
        <taxon>Agaricomycotina</taxon>
        <taxon>Agaricomycetes</taxon>
        <taxon>Agaricomycetidae</taxon>
        <taxon>Agaricales</taxon>
        <taxon>Marasmiineae</taxon>
        <taxon>Omphalotaceae</taxon>
        <taxon>Lentinula</taxon>
    </lineage>
</organism>
<protein>
    <recommendedName>
        <fullName evidence="4">Yeast cell wall synthesis Kre9/Knh1-like N-terminal domain-containing protein</fullName>
    </recommendedName>
</protein>
<evidence type="ECO:0000256" key="1">
    <source>
        <dbReference type="ARBA" id="ARBA00022729"/>
    </source>
</evidence>
<reference evidence="5" key="2">
    <citation type="journal article" date="2023" name="Proc. Natl. Acad. Sci. U.S.A.">
        <title>A global phylogenomic analysis of the shiitake genus Lentinula.</title>
        <authorList>
            <person name="Sierra-Patev S."/>
            <person name="Min B."/>
            <person name="Naranjo-Ortiz M."/>
            <person name="Looney B."/>
            <person name="Konkel Z."/>
            <person name="Slot J.C."/>
            <person name="Sakamoto Y."/>
            <person name="Steenwyk J.L."/>
            <person name="Rokas A."/>
            <person name="Carro J."/>
            <person name="Camarero S."/>
            <person name="Ferreira P."/>
            <person name="Molpeceres G."/>
            <person name="Ruiz-Duenas F.J."/>
            <person name="Serrano A."/>
            <person name="Henrissat B."/>
            <person name="Drula E."/>
            <person name="Hughes K.W."/>
            <person name="Mata J.L."/>
            <person name="Ishikawa N.K."/>
            <person name="Vargas-Isla R."/>
            <person name="Ushijima S."/>
            <person name="Smith C.A."/>
            <person name="Donoghue J."/>
            <person name="Ahrendt S."/>
            <person name="Andreopoulos W."/>
            <person name="He G."/>
            <person name="LaButti K."/>
            <person name="Lipzen A."/>
            <person name="Ng V."/>
            <person name="Riley R."/>
            <person name="Sandor L."/>
            <person name="Barry K."/>
            <person name="Martinez A.T."/>
            <person name="Xiao Y."/>
            <person name="Gibbons J.G."/>
            <person name="Terashima K."/>
            <person name="Grigoriev I.V."/>
            <person name="Hibbett D."/>
        </authorList>
    </citation>
    <scope>NUCLEOTIDE SEQUENCE</scope>
    <source>
        <strain evidence="5">Sp2 HRB7682 ss15</strain>
    </source>
</reference>
<feature type="signal peptide" evidence="3">
    <location>
        <begin position="1"/>
        <end position="19"/>
    </location>
</feature>
<comment type="caution">
    <text evidence="5">The sequence shown here is derived from an EMBL/GenBank/DDBJ whole genome shotgun (WGS) entry which is preliminary data.</text>
</comment>
<reference evidence="5" key="1">
    <citation type="submission" date="2022-08" db="EMBL/GenBank/DDBJ databases">
        <authorList>
            <consortium name="DOE Joint Genome Institute"/>
            <person name="Min B."/>
            <person name="Riley R."/>
            <person name="Sierra-Patev S."/>
            <person name="Naranjo-Ortiz M."/>
            <person name="Looney B."/>
            <person name="Konkel Z."/>
            <person name="Slot J.C."/>
            <person name="Sakamoto Y."/>
            <person name="Steenwyk J.L."/>
            <person name="Rokas A."/>
            <person name="Carro J."/>
            <person name="Camarero S."/>
            <person name="Ferreira P."/>
            <person name="Molpeceres G."/>
            <person name="Ruiz-Duenas F.J."/>
            <person name="Serrano A."/>
            <person name="Henrissat B."/>
            <person name="Drula E."/>
            <person name="Hughes K.W."/>
            <person name="Mata J.L."/>
            <person name="Ishikawa N.K."/>
            <person name="Vargas-Isla R."/>
            <person name="Ushijima S."/>
            <person name="Smith C.A."/>
            <person name="Ahrendt S."/>
            <person name="Andreopoulos W."/>
            <person name="He G."/>
            <person name="Labutti K."/>
            <person name="Lipzen A."/>
            <person name="Ng V."/>
            <person name="Sandor L."/>
            <person name="Barry K."/>
            <person name="Martinez A.T."/>
            <person name="Xiao Y."/>
            <person name="Gibbons J.G."/>
            <person name="Terashima K."/>
            <person name="Hibbett D.S."/>
            <person name="Grigoriev I.V."/>
        </authorList>
    </citation>
    <scope>NUCLEOTIDE SEQUENCE</scope>
    <source>
        <strain evidence="5">Sp2 HRB7682 ss15</strain>
    </source>
</reference>
<dbReference type="Pfam" id="PF10342">
    <property type="entry name" value="Kre9_KNH"/>
    <property type="match status" value="1"/>
</dbReference>
<accession>A0A9W9AIW9</accession>
<name>A0A9W9AIW9_9AGAR</name>
<sequence>MLYLAFLVVLFPAFRFVVGDGITPTAPGPGDQFNAGSPCTIQWQVGENWSNFTISLMSGSNTQMQLVAPVASGLDGSNAALSPFNWTCPEVNPYSAIYFYQFTNGNDTTNSKWTTRFTIASPSGESSPPANSTQPNGDSIPWGVGSLSSASANSSDNQESNSSLSATTVTSAPSSTITASNSPPGSSSKLRKSRMSTTSTERQATPTIDIPSGTLTTDAAATAATSFAAYRPNVQNGNSAQGWNQAFSAWTVVFVLVLIDLKNLP</sequence>
<evidence type="ECO:0000256" key="3">
    <source>
        <dbReference type="SAM" id="SignalP"/>
    </source>
</evidence>
<dbReference type="PANTHER" id="PTHR40633:SF1">
    <property type="entry name" value="GPI ANCHORED SERINE-THREONINE RICH PROTEIN (AFU_ORTHOLOGUE AFUA_1G03630)"/>
    <property type="match status" value="1"/>
</dbReference>
<feature type="compositionally biased region" description="Low complexity" evidence="2">
    <location>
        <begin position="146"/>
        <end position="184"/>
    </location>
</feature>
<dbReference type="EMBL" id="JANVFS010000014">
    <property type="protein sequence ID" value="KAJ4481602.1"/>
    <property type="molecule type" value="Genomic_DNA"/>
</dbReference>
<dbReference type="InterPro" id="IPR052982">
    <property type="entry name" value="SRP1/TIP1-like"/>
</dbReference>
<proteinExistence type="predicted"/>
<feature type="chain" id="PRO_5040976156" description="Yeast cell wall synthesis Kre9/Knh1-like N-terminal domain-containing protein" evidence="3">
    <location>
        <begin position="20"/>
        <end position="265"/>
    </location>
</feature>
<feature type="compositionally biased region" description="Polar residues" evidence="2">
    <location>
        <begin position="195"/>
        <end position="206"/>
    </location>
</feature>
<gene>
    <name evidence="5" type="ORF">C8J55DRAFT_427740</name>
</gene>
<evidence type="ECO:0000259" key="4">
    <source>
        <dbReference type="Pfam" id="PF10342"/>
    </source>
</evidence>
<feature type="domain" description="Yeast cell wall synthesis Kre9/Knh1-like N-terminal" evidence="4">
    <location>
        <begin position="27"/>
        <end position="119"/>
    </location>
</feature>